<sequence length="102" mass="11825">MCIDRKIFHRVITNHEIRNNPLFISNNKLLISLVSNRLYPIDTDLYCLNQFISKKKIKVSQLRNLMSDTILQTRIMEAVSWLIFKGEMTTGGLFKAAAILIQ</sequence>
<dbReference type="PATRIC" id="fig|1705565.3.peg.3781"/>
<name>A0A0M1P465_9BACL</name>
<reference evidence="2" key="1">
    <citation type="submission" date="2015-08" db="EMBL/GenBank/DDBJ databases">
        <title>Genome sequencing project for genomic taxonomy and phylogenomics of Bacillus-like bacteria.</title>
        <authorList>
            <person name="Liu B."/>
            <person name="Wang J."/>
            <person name="Zhu Y."/>
            <person name="Liu G."/>
            <person name="Chen Q."/>
            <person name="Chen Z."/>
            <person name="Lan J."/>
            <person name="Che J."/>
            <person name="Ge C."/>
            <person name="Shi H."/>
            <person name="Pan Z."/>
            <person name="Liu X."/>
        </authorList>
    </citation>
    <scope>NUCLEOTIDE SEQUENCE [LARGE SCALE GENOMIC DNA]</scope>
    <source>
        <strain evidence="2">FJAT-22460</strain>
    </source>
</reference>
<gene>
    <name evidence="1" type="ORF">AM231_09065</name>
</gene>
<keyword evidence="2" id="KW-1185">Reference proteome</keyword>
<dbReference type="Proteomes" id="UP000036932">
    <property type="component" value="Unassembled WGS sequence"/>
</dbReference>
<accession>A0A0M1P465</accession>
<dbReference type="AlphaFoldDB" id="A0A0M1P465"/>
<evidence type="ECO:0008006" key="3">
    <source>
        <dbReference type="Google" id="ProtNLM"/>
    </source>
</evidence>
<proteinExistence type="predicted"/>
<evidence type="ECO:0000313" key="1">
    <source>
        <dbReference type="EMBL" id="KOR89281.1"/>
    </source>
</evidence>
<organism evidence="1 2">
    <name type="scientific">Paenibacillus solani</name>
    <dbReference type="NCBI Taxonomy" id="1705565"/>
    <lineage>
        <taxon>Bacteria</taxon>
        <taxon>Bacillati</taxon>
        <taxon>Bacillota</taxon>
        <taxon>Bacilli</taxon>
        <taxon>Bacillales</taxon>
        <taxon>Paenibacillaceae</taxon>
        <taxon>Paenibacillus</taxon>
    </lineage>
</organism>
<protein>
    <recommendedName>
        <fullName evidence="3">TnsA endonuclease C-terminal domain-containing protein</fullName>
    </recommendedName>
</protein>
<dbReference type="EMBL" id="LIUT01000001">
    <property type="protein sequence ID" value="KOR89281.1"/>
    <property type="molecule type" value="Genomic_DNA"/>
</dbReference>
<comment type="caution">
    <text evidence="1">The sequence shown here is derived from an EMBL/GenBank/DDBJ whole genome shotgun (WGS) entry which is preliminary data.</text>
</comment>
<evidence type="ECO:0000313" key="2">
    <source>
        <dbReference type="Proteomes" id="UP000036932"/>
    </source>
</evidence>